<evidence type="ECO:0000313" key="1">
    <source>
        <dbReference type="EMBL" id="GAI84681.1"/>
    </source>
</evidence>
<gene>
    <name evidence="1" type="ORF">S12H4_12462</name>
</gene>
<feature type="non-terminal residue" evidence="1">
    <location>
        <position position="1"/>
    </location>
</feature>
<dbReference type="EMBL" id="BARW01005948">
    <property type="protein sequence ID" value="GAI84681.1"/>
    <property type="molecule type" value="Genomic_DNA"/>
</dbReference>
<reference evidence="1" key="1">
    <citation type="journal article" date="2014" name="Front. Microbiol.">
        <title>High frequency of phylogenetically diverse reductive dehalogenase-homologous genes in deep subseafloor sedimentary metagenomes.</title>
        <authorList>
            <person name="Kawai M."/>
            <person name="Futagami T."/>
            <person name="Toyoda A."/>
            <person name="Takaki Y."/>
            <person name="Nishi S."/>
            <person name="Hori S."/>
            <person name="Arai W."/>
            <person name="Tsubouchi T."/>
            <person name="Morono Y."/>
            <person name="Uchiyama I."/>
            <person name="Ito T."/>
            <person name="Fujiyama A."/>
            <person name="Inagaki F."/>
            <person name="Takami H."/>
        </authorList>
    </citation>
    <scope>NUCLEOTIDE SEQUENCE</scope>
    <source>
        <strain evidence="1">Expedition CK06-06</strain>
    </source>
</reference>
<protein>
    <submittedName>
        <fullName evidence="1">Uncharacterized protein</fullName>
    </submittedName>
</protein>
<name>X1SZV9_9ZZZZ</name>
<dbReference type="AlphaFoldDB" id="X1SZV9"/>
<sequence length="35" mass="4240">PCIQLDKDAIAWLINYPAGNRENREHYQPRFFIYS</sequence>
<accession>X1SZV9</accession>
<comment type="caution">
    <text evidence="1">The sequence shown here is derived from an EMBL/GenBank/DDBJ whole genome shotgun (WGS) entry which is preliminary data.</text>
</comment>
<proteinExistence type="predicted"/>
<organism evidence="1">
    <name type="scientific">marine sediment metagenome</name>
    <dbReference type="NCBI Taxonomy" id="412755"/>
    <lineage>
        <taxon>unclassified sequences</taxon>
        <taxon>metagenomes</taxon>
        <taxon>ecological metagenomes</taxon>
    </lineage>
</organism>